<dbReference type="EC" id="2.7.13.3" evidence="3"/>
<dbReference type="EMBL" id="JACRWH010000001">
    <property type="protein sequence ID" value="MBC6011236.1"/>
    <property type="molecule type" value="Genomic_DNA"/>
</dbReference>
<dbReference type="SUPFAM" id="SSF55874">
    <property type="entry name" value="ATPase domain of HSP90 chaperone/DNA topoisomerase II/histidine kinase"/>
    <property type="match status" value="1"/>
</dbReference>
<evidence type="ECO:0000256" key="9">
    <source>
        <dbReference type="ARBA" id="ARBA00023012"/>
    </source>
</evidence>
<comment type="subcellular location">
    <subcellularLocation>
        <location evidence="2">Cell membrane</location>
        <topology evidence="2">Multi-pass membrane protein</topology>
    </subcellularLocation>
</comment>
<dbReference type="SMART" id="SM00387">
    <property type="entry name" value="HATPase_c"/>
    <property type="match status" value="1"/>
</dbReference>
<evidence type="ECO:0000256" key="6">
    <source>
        <dbReference type="ARBA" id="ARBA00022692"/>
    </source>
</evidence>
<dbReference type="PROSITE" id="PS50109">
    <property type="entry name" value="HIS_KIN"/>
    <property type="match status" value="1"/>
</dbReference>
<keyword evidence="6 11" id="KW-0812">Transmembrane</keyword>
<evidence type="ECO:0000313" key="14">
    <source>
        <dbReference type="Proteomes" id="UP000649075"/>
    </source>
</evidence>
<keyword evidence="8 11" id="KW-1133">Transmembrane helix</keyword>
<dbReference type="PANTHER" id="PTHR45453">
    <property type="entry name" value="PHOSPHATE REGULON SENSOR PROTEIN PHOR"/>
    <property type="match status" value="1"/>
</dbReference>
<evidence type="ECO:0000256" key="11">
    <source>
        <dbReference type="SAM" id="Phobius"/>
    </source>
</evidence>
<keyword evidence="10 11" id="KW-0472">Membrane</keyword>
<dbReference type="InterPro" id="IPR003594">
    <property type="entry name" value="HATPase_dom"/>
</dbReference>
<feature type="transmembrane region" description="Helical" evidence="11">
    <location>
        <begin position="38"/>
        <end position="59"/>
    </location>
</feature>
<evidence type="ECO:0000313" key="13">
    <source>
        <dbReference type="EMBL" id="MBC6011236.1"/>
    </source>
</evidence>
<dbReference type="Pfam" id="PF02518">
    <property type="entry name" value="HATPase_c"/>
    <property type="match status" value="1"/>
</dbReference>
<comment type="catalytic activity">
    <reaction evidence="1">
        <text>ATP + protein L-histidine = ADP + protein N-phospho-L-histidine.</text>
        <dbReference type="EC" id="2.7.13.3"/>
    </reaction>
</comment>
<dbReference type="PANTHER" id="PTHR45453:SF2">
    <property type="entry name" value="HISTIDINE KINASE"/>
    <property type="match status" value="1"/>
</dbReference>
<dbReference type="InterPro" id="IPR004358">
    <property type="entry name" value="Sig_transdc_His_kin-like_C"/>
</dbReference>
<keyword evidence="7 13" id="KW-0418">Kinase</keyword>
<keyword evidence="5" id="KW-0808">Transferase</keyword>
<evidence type="ECO:0000256" key="10">
    <source>
        <dbReference type="ARBA" id="ARBA00023136"/>
    </source>
</evidence>
<gene>
    <name evidence="13" type="ORF">H8911_00490</name>
</gene>
<evidence type="ECO:0000256" key="1">
    <source>
        <dbReference type="ARBA" id="ARBA00000085"/>
    </source>
</evidence>
<evidence type="ECO:0000256" key="5">
    <source>
        <dbReference type="ARBA" id="ARBA00022679"/>
    </source>
</evidence>
<keyword evidence="9" id="KW-0902">Two-component regulatory system</keyword>
<keyword evidence="4" id="KW-1003">Cell membrane</keyword>
<sequence length="329" mass="38627">MKLFSHYLKDRRLFIVIYTFSLFTCYVVFKLYNLELEAFTYAFMILCVLLVVCFFWDYYKYYKKHQTLVTLQSNSNVSLSCDLQDFSLMGEDYHKILVAMKDNHDEYVISSENKMHDLEDYFTMWVHQAKLPIAAMKLLLEDEELSRSEIKLQLLRMDQYTDMVLAYLRLHSTHTDFLFKELELDDLIRQSIRRFSTEFIRKHIQLSFKETGDVILSDEKWLVFVLEQILSNSLKYTNENGLISIYMKSKHVLVIEDTGIGISASDLSRVFEKGYTGMNGRSDKTASGLGLYLCKNILDMLNHKITIESNVGKGTRVILDLTHFEGRIE</sequence>
<comment type="caution">
    <text evidence="13">The sequence shown here is derived from an EMBL/GenBank/DDBJ whole genome shotgun (WGS) entry which is preliminary data.</text>
</comment>
<proteinExistence type="predicted"/>
<evidence type="ECO:0000256" key="2">
    <source>
        <dbReference type="ARBA" id="ARBA00004651"/>
    </source>
</evidence>
<feature type="transmembrane region" description="Helical" evidence="11">
    <location>
        <begin position="12"/>
        <end position="32"/>
    </location>
</feature>
<evidence type="ECO:0000256" key="8">
    <source>
        <dbReference type="ARBA" id="ARBA00022989"/>
    </source>
</evidence>
<keyword evidence="14" id="KW-1185">Reference proteome</keyword>
<dbReference type="RefSeq" id="WP_186998336.1">
    <property type="nucleotide sequence ID" value="NZ_JACRWH010000001.1"/>
</dbReference>
<dbReference type="InterPro" id="IPR036890">
    <property type="entry name" value="HATPase_C_sf"/>
</dbReference>
<organism evidence="13 14">
    <name type="scientific">Holdemanella hominis</name>
    <dbReference type="NCBI Taxonomy" id="2764327"/>
    <lineage>
        <taxon>Bacteria</taxon>
        <taxon>Bacillati</taxon>
        <taxon>Bacillota</taxon>
        <taxon>Erysipelotrichia</taxon>
        <taxon>Erysipelotrichales</taxon>
        <taxon>Erysipelotrichaceae</taxon>
        <taxon>Holdemanella</taxon>
    </lineage>
</organism>
<reference evidence="13 14" key="1">
    <citation type="submission" date="2020-08" db="EMBL/GenBank/DDBJ databases">
        <authorList>
            <person name="Liu C."/>
            <person name="Sun Q."/>
        </authorList>
    </citation>
    <scope>NUCLEOTIDE SEQUENCE [LARGE SCALE GENOMIC DNA]</scope>
    <source>
        <strain evidence="13 14">L34</strain>
    </source>
</reference>
<feature type="domain" description="Histidine kinase" evidence="12">
    <location>
        <begin position="124"/>
        <end position="325"/>
    </location>
</feature>
<protein>
    <recommendedName>
        <fullName evidence="3">histidine kinase</fullName>
        <ecNumber evidence="3">2.7.13.3</ecNumber>
    </recommendedName>
</protein>
<evidence type="ECO:0000259" key="12">
    <source>
        <dbReference type="PROSITE" id="PS50109"/>
    </source>
</evidence>
<dbReference type="PRINTS" id="PR00344">
    <property type="entry name" value="BCTRLSENSOR"/>
</dbReference>
<evidence type="ECO:0000256" key="4">
    <source>
        <dbReference type="ARBA" id="ARBA00022475"/>
    </source>
</evidence>
<name>A0ABR7KET1_9FIRM</name>
<accession>A0ABR7KET1</accession>
<dbReference type="InterPro" id="IPR050351">
    <property type="entry name" value="BphY/WalK/GraS-like"/>
</dbReference>
<dbReference type="Gene3D" id="3.30.565.10">
    <property type="entry name" value="Histidine kinase-like ATPase, C-terminal domain"/>
    <property type="match status" value="1"/>
</dbReference>
<evidence type="ECO:0000256" key="7">
    <source>
        <dbReference type="ARBA" id="ARBA00022777"/>
    </source>
</evidence>
<dbReference type="GO" id="GO:0016301">
    <property type="term" value="F:kinase activity"/>
    <property type="evidence" value="ECO:0007669"/>
    <property type="project" value="UniProtKB-KW"/>
</dbReference>
<evidence type="ECO:0000256" key="3">
    <source>
        <dbReference type="ARBA" id="ARBA00012438"/>
    </source>
</evidence>
<dbReference type="Proteomes" id="UP000649075">
    <property type="component" value="Unassembled WGS sequence"/>
</dbReference>
<dbReference type="InterPro" id="IPR005467">
    <property type="entry name" value="His_kinase_dom"/>
</dbReference>